<evidence type="ECO:0000256" key="3">
    <source>
        <dbReference type="ARBA" id="ARBA00023163"/>
    </source>
</evidence>
<keyword evidence="6" id="KW-1185">Reference proteome</keyword>
<dbReference type="Gene3D" id="1.10.10.60">
    <property type="entry name" value="Homeodomain-like"/>
    <property type="match status" value="1"/>
</dbReference>
<dbReference type="Proteomes" id="UP000585507">
    <property type="component" value="Unassembled WGS sequence"/>
</dbReference>
<dbReference type="SUPFAM" id="SSF51182">
    <property type="entry name" value="RmlC-like cupins"/>
    <property type="match status" value="1"/>
</dbReference>
<name>A0A7W8XBU8_9HYPH</name>
<keyword evidence="2" id="KW-0238">DNA-binding</keyword>
<comment type="caution">
    <text evidence="5">The sequence shown here is derived from an EMBL/GenBank/DDBJ whole genome shotgun (WGS) entry which is preliminary data.</text>
</comment>
<dbReference type="RefSeq" id="WP_018326328.1">
    <property type="nucleotide sequence ID" value="NZ_JACHBK010000017.1"/>
</dbReference>
<evidence type="ECO:0000313" key="6">
    <source>
        <dbReference type="Proteomes" id="UP000585507"/>
    </source>
</evidence>
<dbReference type="AlphaFoldDB" id="A0A7W8XBU8"/>
<dbReference type="PROSITE" id="PS01124">
    <property type="entry name" value="HTH_ARAC_FAMILY_2"/>
    <property type="match status" value="1"/>
</dbReference>
<dbReference type="InterPro" id="IPR018060">
    <property type="entry name" value="HTH_AraC"/>
</dbReference>
<sequence length="294" mass="32693">MTKTVPTYDLYGERAGNAPDFWLHCETIPSRSSLHRFEIALHRHEGFFQILYISGGSGDALFGERRLTLTPPTIVTVPPAIGHGFRFSRDVDGYVFTLLASHLGLAGETARFVAEPRLTPLGGGDPDSAFVCATLERLAAEWAARRSGRTDLMEAYLVSVLTLSARFWRRDNPADGTGETAQRMERLNGLIQQHFRAQKPAAFYAGVLGISPTHLNRIVKAATGFSAHAYIRRKLIDEAKRELVFTDMSAQEIGLRLGFADPAYFSRYFLREAGETPRAFRLTERARLAAQSSE</sequence>
<proteinExistence type="predicted"/>
<dbReference type="GO" id="GO:0003700">
    <property type="term" value="F:DNA-binding transcription factor activity"/>
    <property type="evidence" value="ECO:0007669"/>
    <property type="project" value="InterPro"/>
</dbReference>
<evidence type="ECO:0000256" key="2">
    <source>
        <dbReference type="ARBA" id="ARBA00023125"/>
    </source>
</evidence>
<dbReference type="GO" id="GO:0043565">
    <property type="term" value="F:sequence-specific DNA binding"/>
    <property type="evidence" value="ECO:0007669"/>
    <property type="project" value="InterPro"/>
</dbReference>
<dbReference type="InterPro" id="IPR003313">
    <property type="entry name" value="AraC-bd"/>
</dbReference>
<dbReference type="InterPro" id="IPR047264">
    <property type="entry name" value="Cupin_HpaA-like_N"/>
</dbReference>
<keyword evidence="3" id="KW-0804">Transcription</keyword>
<evidence type="ECO:0000256" key="1">
    <source>
        <dbReference type="ARBA" id="ARBA00023015"/>
    </source>
</evidence>
<dbReference type="InterPro" id="IPR014710">
    <property type="entry name" value="RmlC-like_jellyroll"/>
</dbReference>
<accession>A0A7W8XBU8</accession>
<keyword evidence="1" id="KW-0805">Transcription regulation</keyword>
<dbReference type="SMART" id="SM00342">
    <property type="entry name" value="HTH_ARAC"/>
    <property type="match status" value="1"/>
</dbReference>
<feature type="domain" description="HTH araC/xylS-type" evidence="4">
    <location>
        <begin position="185"/>
        <end position="283"/>
    </location>
</feature>
<evidence type="ECO:0000313" key="5">
    <source>
        <dbReference type="EMBL" id="MBB5539136.1"/>
    </source>
</evidence>
<dbReference type="InterPro" id="IPR009057">
    <property type="entry name" value="Homeodomain-like_sf"/>
</dbReference>
<dbReference type="PANTHER" id="PTHR46796">
    <property type="entry name" value="HTH-TYPE TRANSCRIPTIONAL ACTIVATOR RHAS-RELATED"/>
    <property type="match status" value="1"/>
</dbReference>
<dbReference type="CDD" id="cd06999">
    <property type="entry name" value="cupin_HpaA-like_N"/>
    <property type="match status" value="1"/>
</dbReference>
<evidence type="ECO:0000259" key="4">
    <source>
        <dbReference type="PROSITE" id="PS01124"/>
    </source>
</evidence>
<dbReference type="Pfam" id="PF12833">
    <property type="entry name" value="HTH_18"/>
    <property type="match status" value="1"/>
</dbReference>
<protein>
    <submittedName>
        <fullName evidence="5">AraC family transcriptional activator of pobA</fullName>
    </submittedName>
</protein>
<dbReference type="Gene3D" id="2.60.120.10">
    <property type="entry name" value="Jelly Rolls"/>
    <property type="match status" value="1"/>
</dbReference>
<dbReference type="InterPro" id="IPR050204">
    <property type="entry name" value="AraC_XylS_family_regulators"/>
</dbReference>
<organism evidence="5 6">
    <name type="scientific">Rhizobium giardinii</name>
    <dbReference type="NCBI Taxonomy" id="56731"/>
    <lineage>
        <taxon>Bacteria</taxon>
        <taxon>Pseudomonadati</taxon>
        <taxon>Pseudomonadota</taxon>
        <taxon>Alphaproteobacteria</taxon>
        <taxon>Hyphomicrobiales</taxon>
        <taxon>Rhizobiaceae</taxon>
        <taxon>Rhizobium/Agrobacterium group</taxon>
        <taxon>Rhizobium</taxon>
    </lineage>
</organism>
<gene>
    <name evidence="5" type="ORF">GGD55_005880</name>
</gene>
<dbReference type="EMBL" id="JACHBK010000017">
    <property type="protein sequence ID" value="MBB5539136.1"/>
    <property type="molecule type" value="Genomic_DNA"/>
</dbReference>
<dbReference type="Pfam" id="PF02311">
    <property type="entry name" value="AraC_binding"/>
    <property type="match status" value="1"/>
</dbReference>
<reference evidence="5 6" key="1">
    <citation type="submission" date="2020-08" db="EMBL/GenBank/DDBJ databases">
        <title>Genomic Encyclopedia of Type Strains, Phase IV (KMG-V): Genome sequencing to study the core and pangenomes of soil and plant-associated prokaryotes.</title>
        <authorList>
            <person name="Whitman W."/>
        </authorList>
    </citation>
    <scope>NUCLEOTIDE SEQUENCE [LARGE SCALE GENOMIC DNA]</scope>
    <source>
        <strain evidence="5 6">SEMIA 4084</strain>
    </source>
</reference>
<dbReference type="SUPFAM" id="SSF46689">
    <property type="entry name" value="Homeodomain-like"/>
    <property type="match status" value="2"/>
</dbReference>
<dbReference type="InterPro" id="IPR011051">
    <property type="entry name" value="RmlC_Cupin_sf"/>
</dbReference>